<protein>
    <recommendedName>
        <fullName evidence="3">MADF domain-containing protein</fullName>
    </recommendedName>
</protein>
<dbReference type="PANTHER" id="PTHR12243:SF67">
    <property type="entry name" value="COREPRESSOR OF PANGOLIN, ISOFORM A-RELATED"/>
    <property type="match status" value="1"/>
</dbReference>
<dbReference type="PANTHER" id="PTHR12243">
    <property type="entry name" value="MADF DOMAIN TRANSCRIPTION FACTOR"/>
    <property type="match status" value="1"/>
</dbReference>
<feature type="region of interest" description="Disordered" evidence="2">
    <location>
        <begin position="173"/>
        <end position="216"/>
    </location>
</feature>
<dbReference type="AlphaFoldDB" id="A0A016S2S2"/>
<gene>
    <name evidence="4" type="primary">Acey_s0313.g2185</name>
    <name evidence="4" type="synonym">Acey-C06A6.2</name>
    <name evidence="4" type="ORF">Y032_0313g2185</name>
</gene>
<evidence type="ECO:0000313" key="5">
    <source>
        <dbReference type="Proteomes" id="UP000024635"/>
    </source>
</evidence>
<dbReference type="PROSITE" id="PS51029">
    <property type="entry name" value="MADF"/>
    <property type="match status" value="1"/>
</dbReference>
<keyword evidence="5" id="KW-1185">Reference proteome</keyword>
<feature type="domain" description="MADF" evidence="3">
    <location>
        <begin position="281"/>
        <end position="400"/>
    </location>
</feature>
<organism evidence="4 5">
    <name type="scientific">Ancylostoma ceylanicum</name>
    <dbReference type="NCBI Taxonomy" id="53326"/>
    <lineage>
        <taxon>Eukaryota</taxon>
        <taxon>Metazoa</taxon>
        <taxon>Ecdysozoa</taxon>
        <taxon>Nematoda</taxon>
        <taxon>Chromadorea</taxon>
        <taxon>Rhabditida</taxon>
        <taxon>Rhabditina</taxon>
        <taxon>Rhabditomorpha</taxon>
        <taxon>Strongyloidea</taxon>
        <taxon>Ancylostomatidae</taxon>
        <taxon>Ancylostomatinae</taxon>
        <taxon>Ancylostoma</taxon>
    </lineage>
</organism>
<proteinExistence type="predicted"/>
<dbReference type="InterPro" id="IPR039353">
    <property type="entry name" value="TF_Adf1"/>
</dbReference>
<sequence>MSRRRLECAKPLTVEEAALRERPEWNDTLRGILVALVKDRRALWDARFRTTKEKTMSYFREIADILSNQDARMNEWSVLEKWCWMMEMYMRAVERPCFEWRFKGAMAFHNEFAANGVQYLSSLTPEILSDLTLLYAETEAEYEQVKIELNKKLRKGSAGYSAEMLVYHKVNPSLSDTGGSRPKITAKRGRPRGSSSTTGELSGLARNGKEDGEGKAIPLVTSNGKSICIKEENSDTLPNKGVFEGPTIASVLEEKLKMATDGDTVQPHSLSVTWTTEMVDQLIQCVKEIPALWHYDHPQYRNSTMRKKHFSQIAEKLRSLPGGSSLDDQPTMFSRSCFENGHTGVDFTSPLFLGILRDLISAKWSALRDGFELPFKKSKHEGSNNCEHNQSLLFLTPEVMSACRFDDLTRGSETVTTSTAEIPTDVQSQIHKILGYIPEPIKTKEQDGVPSKKAKLATSNNSQNIVKTHIELDSIPHVQQVVSTWVPPREDALDTVLQSYSSTPPTATAQVTVKNDIAHILRNPSPRVSLNGSKITYTDLVEEHPMRVEDHPMRPYEDKWALMGDRSAVTTLQVAADSKRNQQLYDGLTHNQNKGHNHSGRRWRWHLRDRAAPYGIVAAVANLGFLDSCSSYLMLTNEKINYQENIIVCYPGENSCLSSAVAPRTFQDREVATAIDAQCRMIEETARELEAKHSELAYRLQKDINDVIFKYQLESLKHK</sequence>
<comment type="caution">
    <text evidence="4">The sequence shown here is derived from an EMBL/GenBank/DDBJ whole genome shotgun (WGS) entry which is preliminary data.</text>
</comment>
<keyword evidence="1" id="KW-0175">Coiled coil</keyword>
<feature type="coiled-coil region" evidence="1">
    <location>
        <begin position="128"/>
        <end position="155"/>
    </location>
</feature>
<dbReference type="Pfam" id="PF10545">
    <property type="entry name" value="MADF_DNA_bdg"/>
    <property type="match status" value="1"/>
</dbReference>
<dbReference type="STRING" id="53326.A0A016S2S2"/>
<feature type="compositionally biased region" description="Low complexity" evidence="2">
    <location>
        <begin position="193"/>
        <end position="204"/>
    </location>
</feature>
<reference evidence="5" key="1">
    <citation type="journal article" date="2015" name="Nat. Genet.">
        <title>The genome and transcriptome of the zoonotic hookworm Ancylostoma ceylanicum identify infection-specific gene families.</title>
        <authorList>
            <person name="Schwarz E.M."/>
            <person name="Hu Y."/>
            <person name="Antoshechkin I."/>
            <person name="Miller M.M."/>
            <person name="Sternberg P.W."/>
            <person name="Aroian R.V."/>
        </authorList>
    </citation>
    <scope>NUCLEOTIDE SEQUENCE</scope>
    <source>
        <strain evidence="5">HY135</strain>
    </source>
</reference>
<name>A0A016S2S2_9BILA</name>
<evidence type="ECO:0000256" key="2">
    <source>
        <dbReference type="SAM" id="MobiDB-lite"/>
    </source>
</evidence>
<dbReference type="OrthoDB" id="5854136at2759"/>
<evidence type="ECO:0000259" key="3">
    <source>
        <dbReference type="PROSITE" id="PS51029"/>
    </source>
</evidence>
<evidence type="ECO:0000313" key="4">
    <source>
        <dbReference type="EMBL" id="EYB84612.1"/>
    </source>
</evidence>
<evidence type="ECO:0000256" key="1">
    <source>
        <dbReference type="SAM" id="Coils"/>
    </source>
</evidence>
<dbReference type="Proteomes" id="UP000024635">
    <property type="component" value="Unassembled WGS sequence"/>
</dbReference>
<dbReference type="InterPro" id="IPR006578">
    <property type="entry name" value="MADF-dom"/>
</dbReference>
<accession>A0A016S2S2</accession>
<dbReference type="EMBL" id="JARK01001649">
    <property type="protein sequence ID" value="EYB84612.1"/>
    <property type="molecule type" value="Genomic_DNA"/>
</dbReference>